<evidence type="ECO:0000256" key="27">
    <source>
        <dbReference type="ARBA" id="ARBA00047961"/>
    </source>
</evidence>
<evidence type="ECO:0000256" key="16">
    <source>
        <dbReference type="ARBA" id="ARBA00023442"/>
    </source>
</evidence>
<evidence type="ECO:0000256" key="12">
    <source>
        <dbReference type="ARBA" id="ARBA00023398"/>
    </source>
</evidence>
<feature type="active site" description="Proton acceptor; for dehydratase activity" evidence="47">
    <location>
        <position position="157"/>
    </location>
</feature>
<dbReference type="Gene3D" id="3.30.70.3290">
    <property type="match status" value="1"/>
</dbReference>
<dbReference type="InterPro" id="IPR049900">
    <property type="entry name" value="PKS_mFAS_DH"/>
</dbReference>
<dbReference type="InterPro" id="IPR013968">
    <property type="entry name" value="PKS_KR"/>
</dbReference>
<evidence type="ECO:0000259" key="48">
    <source>
        <dbReference type="PROSITE" id="PS50075"/>
    </source>
</evidence>
<evidence type="ECO:0000313" key="50">
    <source>
        <dbReference type="EMBL" id="VTP04590.1"/>
    </source>
</evidence>
<dbReference type="Pfam" id="PF14765">
    <property type="entry name" value="PS-DH"/>
    <property type="match status" value="1"/>
</dbReference>
<evidence type="ECO:0000256" key="44">
    <source>
        <dbReference type="ARBA" id="ARBA00049449"/>
    </source>
</evidence>
<evidence type="ECO:0000256" key="29">
    <source>
        <dbReference type="ARBA" id="ARBA00048281"/>
    </source>
</evidence>
<evidence type="ECO:0000256" key="10">
    <source>
        <dbReference type="ARBA" id="ARBA00023388"/>
    </source>
</evidence>
<evidence type="ECO:0000256" key="42">
    <source>
        <dbReference type="ARBA" id="ARBA00049414"/>
    </source>
</evidence>
<dbReference type="InterPro" id="IPR016035">
    <property type="entry name" value="Acyl_Trfase/lysoPLipase"/>
</dbReference>
<comment type="catalytic activity">
    <reaction evidence="24">
        <text>(2E)-hexadecenoyl-[ACP] + NADPH + H(+) = hexadecanoyl-[ACP] + NADP(+)</text>
        <dbReference type="Rhea" id="RHEA:41912"/>
        <dbReference type="Rhea" id="RHEA-COMP:9651"/>
        <dbReference type="Rhea" id="RHEA-COMP:9652"/>
        <dbReference type="ChEBI" id="CHEBI:15378"/>
        <dbReference type="ChEBI" id="CHEBI:57783"/>
        <dbReference type="ChEBI" id="CHEBI:58349"/>
        <dbReference type="ChEBI" id="CHEBI:78481"/>
        <dbReference type="ChEBI" id="CHEBI:78483"/>
    </reaction>
    <physiologicalReaction direction="left-to-right" evidence="24">
        <dbReference type="Rhea" id="RHEA:41913"/>
    </physiologicalReaction>
</comment>
<dbReference type="Gene3D" id="3.40.50.11460">
    <property type="match status" value="1"/>
</dbReference>
<comment type="catalytic activity">
    <reaction evidence="20">
        <text>3-oxodecanoyl-[ACP] + NADPH + H(+) = (3R)-hydroxydecanoyl-[ACP] + NADP(+)</text>
        <dbReference type="Rhea" id="RHEA:41856"/>
        <dbReference type="Rhea" id="RHEA-COMP:9637"/>
        <dbReference type="Rhea" id="RHEA-COMP:9638"/>
        <dbReference type="ChEBI" id="CHEBI:15378"/>
        <dbReference type="ChEBI" id="CHEBI:57783"/>
        <dbReference type="ChEBI" id="CHEBI:58349"/>
        <dbReference type="ChEBI" id="CHEBI:78464"/>
        <dbReference type="ChEBI" id="CHEBI:78466"/>
    </reaction>
    <physiologicalReaction direction="left-to-right" evidence="20">
        <dbReference type="Rhea" id="RHEA:41857"/>
    </physiologicalReaction>
</comment>
<comment type="catalytic activity">
    <reaction evidence="17">
        <text>3-oxooctadecanoyl-[ACP] + NADPH + H(+) = (3R)-hydroxyoctadecanoyl-[ACP] + NADP(+)</text>
        <dbReference type="Rhea" id="RHEA:41920"/>
        <dbReference type="Rhea" id="RHEA-COMP:9653"/>
        <dbReference type="Rhea" id="RHEA-COMP:9654"/>
        <dbReference type="ChEBI" id="CHEBI:15378"/>
        <dbReference type="ChEBI" id="CHEBI:57783"/>
        <dbReference type="ChEBI" id="CHEBI:58349"/>
        <dbReference type="ChEBI" id="CHEBI:78487"/>
        <dbReference type="ChEBI" id="CHEBI:78488"/>
    </reaction>
    <physiologicalReaction direction="left-to-right" evidence="17">
        <dbReference type="Rhea" id="RHEA:41921"/>
    </physiologicalReaction>
</comment>
<dbReference type="GO" id="GO:0004316">
    <property type="term" value="F:3-oxoacyl-[acyl-carrier-protein] reductase (NADPH) activity"/>
    <property type="evidence" value="ECO:0007669"/>
    <property type="project" value="UniProtKB-EC"/>
</dbReference>
<comment type="catalytic activity">
    <reaction evidence="25">
        <text>(2E)-hexenoyl-[ACP] + NADPH + H(+) = hexanoyl-[ACP] + NADP(+)</text>
        <dbReference type="Rhea" id="RHEA:41832"/>
        <dbReference type="Rhea" id="RHEA-COMP:9631"/>
        <dbReference type="Rhea" id="RHEA-COMP:9632"/>
        <dbReference type="ChEBI" id="CHEBI:15378"/>
        <dbReference type="ChEBI" id="CHEBI:57783"/>
        <dbReference type="ChEBI" id="CHEBI:58349"/>
        <dbReference type="ChEBI" id="CHEBI:78458"/>
        <dbReference type="ChEBI" id="CHEBI:78459"/>
    </reaction>
    <physiologicalReaction direction="left-to-right" evidence="25">
        <dbReference type="Rhea" id="RHEA:41833"/>
    </physiologicalReaction>
</comment>
<protein>
    <submittedName>
        <fullName evidence="50">Phenolphthiocerol synthesis polyketide synthase type I Pks15/1</fullName>
    </submittedName>
</protein>
<dbReference type="InterPro" id="IPR001031">
    <property type="entry name" value="Thioesterase"/>
</dbReference>
<evidence type="ECO:0000256" key="18">
    <source>
        <dbReference type="ARBA" id="ARBA00047394"/>
    </source>
</evidence>
<comment type="catalytic activity">
    <reaction evidence="13">
        <text>(3R)-hydroxyoctadecanoyl-[ACP] = (2E)-octadecenoyl-[ACP] + H2O</text>
        <dbReference type="Rhea" id="RHEA:41924"/>
        <dbReference type="Rhea" id="RHEA-COMP:9654"/>
        <dbReference type="Rhea" id="RHEA-COMP:9655"/>
        <dbReference type="ChEBI" id="CHEBI:15377"/>
        <dbReference type="ChEBI" id="CHEBI:78488"/>
        <dbReference type="ChEBI" id="CHEBI:78489"/>
    </reaction>
    <physiologicalReaction direction="left-to-right" evidence="13">
        <dbReference type="Rhea" id="RHEA:41925"/>
    </physiologicalReaction>
</comment>
<keyword evidence="4" id="KW-0808">Transferase</keyword>
<dbReference type="EMBL" id="LR589207">
    <property type="protein sequence ID" value="VTP04590.1"/>
    <property type="molecule type" value="Genomic_DNA"/>
</dbReference>
<accession>A0A653F4M5</accession>
<dbReference type="FunFam" id="3.40.50.720:FF:000209">
    <property type="entry name" value="Polyketide synthase Pks12"/>
    <property type="match status" value="1"/>
</dbReference>
<comment type="catalytic activity">
    <reaction evidence="8">
        <text>(3R)-hydroxydodecanoyl-[ACP] = (2E)-dodecenoyl-[ACP] + H2O</text>
        <dbReference type="Rhea" id="RHEA:41876"/>
        <dbReference type="Rhea" id="RHEA-COMP:9642"/>
        <dbReference type="Rhea" id="RHEA-COMP:9643"/>
        <dbReference type="ChEBI" id="CHEBI:15377"/>
        <dbReference type="ChEBI" id="CHEBI:78470"/>
        <dbReference type="ChEBI" id="CHEBI:78472"/>
    </reaction>
    <physiologicalReaction direction="left-to-right" evidence="8">
        <dbReference type="Rhea" id="RHEA:41877"/>
    </physiologicalReaction>
</comment>
<feature type="domain" description="Carrier" evidence="48">
    <location>
        <begin position="1187"/>
        <end position="1267"/>
    </location>
</feature>
<comment type="catalytic activity">
    <reaction evidence="42">
        <text>3-oxohexadecanoyl-[ACP] + NADPH + H(+) = (3R)-hydroxyhexadecanoyl-[ACP] + NADP(+)</text>
        <dbReference type="Rhea" id="RHEA:41904"/>
        <dbReference type="Rhea" id="RHEA-COMP:9649"/>
        <dbReference type="Rhea" id="RHEA-COMP:9650"/>
        <dbReference type="ChEBI" id="CHEBI:15378"/>
        <dbReference type="ChEBI" id="CHEBI:57783"/>
        <dbReference type="ChEBI" id="CHEBI:58349"/>
        <dbReference type="ChEBI" id="CHEBI:78478"/>
        <dbReference type="ChEBI" id="CHEBI:78480"/>
    </reaction>
    <physiologicalReaction direction="left-to-right" evidence="42">
        <dbReference type="Rhea" id="RHEA:41905"/>
    </physiologicalReaction>
</comment>
<comment type="catalytic activity">
    <reaction evidence="15">
        <text>(3R)-hydroxybutanoyl-[ACP] = (2E)-butenoyl-[ACP] + H2O</text>
        <dbReference type="Rhea" id="RHEA:41808"/>
        <dbReference type="Rhea" id="RHEA-COMP:9626"/>
        <dbReference type="Rhea" id="RHEA-COMP:9627"/>
        <dbReference type="ChEBI" id="CHEBI:15377"/>
        <dbReference type="ChEBI" id="CHEBI:78451"/>
        <dbReference type="ChEBI" id="CHEBI:78453"/>
    </reaction>
    <physiologicalReaction direction="left-to-right" evidence="15">
        <dbReference type="Rhea" id="RHEA:41809"/>
    </physiologicalReaction>
</comment>
<dbReference type="Pfam" id="PF00550">
    <property type="entry name" value="PP-binding"/>
    <property type="match status" value="1"/>
</dbReference>
<comment type="catalytic activity">
    <reaction evidence="43">
        <text>3-oxooctanoyl-[ACP] + NADPH + H(+) = (3R)-hydroxyoctanoyl-[ACP] + NADP(+)</text>
        <dbReference type="Rhea" id="RHEA:41840"/>
        <dbReference type="Rhea" id="RHEA-COMP:9633"/>
        <dbReference type="Rhea" id="RHEA-COMP:9634"/>
        <dbReference type="ChEBI" id="CHEBI:15378"/>
        <dbReference type="ChEBI" id="CHEBI:57783"/>
        <dbReference type="ChEBI" id="CHEBI:58349"/>
        <dbReference type="ChEBI" id="CHEBI:78460"/>
        <dbReference type="ChEBI" id="CHEBI:78461"/>
    </reaction>
    <physiologicalReaction direction="left-to-right" evidence="43">
        <dbReference type="Rhea" id="RHEA:41841"/>
    </physiologicalReaction>
</comment>
<comment type="catalytic activity">
    <reaction evidence="34">
        <text>a 2,3-saturated acyl-[ACP] + NADP(+) = a (2E)-enoyl-[ACP] + NADPH + H(+)</text>
        <dbReference type="Rhea" id="RHEA:22564"/>
        <dbReference type="Rhea" id="RHEA-COMP:9925"/>
        <dbReference type="Rhea" id="RHEA-COMP:9926"/>
        <dbReference type="ChEBI" id="CHEBI:15378"/>
        <dbReference type="ChEBI" id="CHEBI:57783"/>
        <dbReference type="ChEBI" id="CHEBI:58349"/>
        <dbReference type="ChEBI" id="CHEBI:78784"/>
        <dbReference type="ChEBI" id="CHEBI:78785"/>
        <dbReference type="EC" id="1.3.1.39"/>
    </reaction>
    <physiologicalReaction direction="right-to-left" evidence="34">
        <dbReference type="Rhea" id="RHEA:22566"/>
    </physiologicalReaction>
</comment>
<comment type="catalytic activity">
    <reaction evidence="41">
        <text>3-oxododecanoyl-[ACP] + NADPH + H(+) = (3R)-hydroxydodecanoyl-[ACP] + NADP(+)</text>
        <dbReference type="Rhea" id="RHEA:41872"/>
        <dbReference type="Rhea" id="RHEA-COMP:9641"/>
        <dbReference type="Rhea" id="RHEA-COMP:9642"/>
        <dbReference type="ChEBI" id="CHEBI:15378"/>
        <dbReference type="ChEBI" id="CHEBI:57783"/>
        <dbReference type="ChEBI" id="CHEBI:58349"/>
        <dbReference type="ChEBI" id="CHEBI:78469"/>
        <dbReference type="ChEBI" id="CHEBI:78470"/>
    </reaction>
    <physiologicalReaction direction="left-to-right" evidence="41">
        <dbReference type="Rhea" id="RHEA:41873"/>
    </physiologicalReaction>
</comment>
<dbReference type="Pfam" id="PF21089">
    <property type="entry name" value="PKS_DH_N"/>
    <property type="match status" value="1"/>
</dbReference>
<dbReference type="InterPro" id="IPR009081">
    <property type="entry name" value="PP-bd_ACP"/>
</dbReference>
<dbReference type="Gene3D" id="3.40.50.720">
    <property type="entry name" value="NAD(P)-binding Rossmann-like Domain"/>
    <property type="match status" value="1"/>
</dbReference>
<dbReference type="SMART" id="SM00823">
    <property type="entry name" value="PKS_PP"/>
    <property type="match status" value="1"/>
</dbReference>
<evidence type="ECO:0000256" key="11">
    <source>
        <dbReference type="ARBA" id="ARBA00023394"/>
    </source>
</evidence>
<comment type="catalytic activity">
    <reaction evidence="30">
        <text>tetradecanoyl-[ACP] + H2O = tetradecanoate + holo-[ACP] + H(+)</text>
        <dbReference type="Rhea" id="RHEA:30123"/>
        <dbReference type="Rhea" id="RHEA-COMP:9648"/>
        <dbReference type="Rhea" id="RHEA-COMP:9685"/>
        <dbReference type="ChEBI" id="CHEBI:15377"/>
        <dbReference type="ChEBI" id="CHEBI:15378"/>
        <dbReference type="ChEBI" id="CHEBI:30807"/>
        <dbReference type="ChEBI" id="CHEBI:64479"/>
        <dbReference type="ChEBI" id="CHEBI:78477"/>
        <dbReference type="EC" id="3.1.2.14"/>
    </reaction>
    <physiologicalReaction direction="left-to-right" evidence="30">
        <dbReference type="Rhea" id="RHEA:30124"/>
    </physiologicalReaction>
</comment>
<comment type="catalytic activity">
    <reaction evidence="10">
        <text>(3R)-hydroxydecanoyl-[ACP] = (2E)-decenoyl-[ACP] + H2O</text>
        <dbReference type="Rhea" id="RHEA:41860"/>
        <dbReference type="Rhea" id="RHEA-COMP:9638"/>
        <dbReference type="Rhea" id="RHEA-COMP:9639"/>
        <dbReference type="ChEBI" id="CHEBI:15377"/>
        <dbReference type="ChEBI" id="CHEBI:78466"/>
        <dbReference type="ChEBI" id="CHEBI:78467"/>
    </reaction>
    <physiologicalReaction direction="left-to-right" evidence="10">
        <dbReference type="Rhea" id="RHEA:41861"/>
    </physiologicalReaction>
</comment>
<evidence type="ECO:0000256" key="30">
    <source>
        <dbReference type="ARBA" id="ARBA00048289"/>
    </source>
</evidence>
<dbReference type="CDD" id="cd05195">
    <property type="entry name" value="enoyl_red"/>
    <property type="match status" value="1"/>
</dbReference>
<evidence type="ECO:0000256" key="21">
    <source>
        <dbReference type="ARBA" id="ARBA00047451"/>
    </source>
</evidence>
<comment type="catalytic activity">
    <reaction evidence="33">
        <text>3-oxohexanoyl-[ACP] + NADPH + H(+) = (3R)-hydroxyhexanoyl-[ACP] + NADP(+)</text>
        <dbReference type="Rhea" id="RHEA:41824"/>
        <dbReference type="Rhea" id="RHEA-COMP:9629"/>
        <dbReference type="Rhea" id="RHEA-COMP:9630"/>
        <dbReference type="ChEBI" id="CHEBI:15378"/>
        <dbReference type="ChEBI" id="CHEBI:57783"/>
        <dbReference type="ChEBI" id="CHEBI:58349"/>
        <dbReference type="ChEBI" id="CHEBI:78456"/>
        <dbReference type="ChEBI" id="CHEBI:78457"/>
    </reaction>
    <physiologicalReaction direction="left-to-right" evidence="33">
        <dbReference type="Rhea" id="RHEA:41825"/>
    </physiologicalReaction>
</comment>
<evidence type="ECO:0000256" key="2">
    <source>
        <dbReference type="ARBA" id="ARBA00022450"/>
    </source>
</evidence>
<dbReference type="SUPFAM" id="SSF52151">
    <property type="entry name" value="FabD/lysophospholipase-like"/>
    <property type="match status" value="1"/>
</dbReference>
<comment type="catalytic activity">
    <reaction evidence="40">
        <text>(2E)-tetradecenoyl-[ACP] + NADPH + H(+) = tetradecanoyl-[ACP] + NADP(+)</text>
        <dbReference type="Rhea" id="RHEA:41896"/>
        <dbReference type="Rhea" id="RHEA-COMP:9647"/>
        <dbReference type="Rhea" id="RHEA-COMP:9648"/>
        <dbReference type="ChEBI" id="CHEBI:15378"/>
        <dbReference type="ChEBI" id="CHEBI:57783"/>
        <dbReference type="ChEBI" id="CHEBI:58349"/>
        <dbReference type="ChEBI" id="CHEBI:78475"/>
        <dbReference type="ChEBI" id="CHEBI:78477"/>
    </reaction>
    <physiologicalReaction direction="left-to-right" evidence="40">
        <dbReference type="Rhea" id="RHEA:41897"/>
    </physiologicalReaction>
</comment>
<comment type="catalytic activity">
    <reaction evidence="45">
        <text>(2E)-decenoyl-[ACP] + NADPH + H(+) = decanoyl-[ACP] + NADP(+)</text>
        <dbReference type="Rhea" id="RHEA:41864"/>
        <dbReference type="Rhea" id="RHEA-COMP:9639"/>
        <dbReference type="Rhea" id="RHEA-COMP:9640"/>
        <dbReference type="ChEBI" id="CHEBI:15378"/>
        <dbReference type="ChEBI" id="CHEBI:57783"/>
        <dbReference type="ChEBI" id="CHEBI:58349"/>
        <dbReference type="ChEBI" id="CHEBI:78467"/>
        <dbReference type="ChEBI" id="CHEBI:78468"/>
    </reaction>
    <physiologicalReaction direction="left-to-right" evidence="45">
        <dbReference type="Rhea" id="RHEA:41865"/>
    </physiologicalReaction>
</comment>
<dbReference type="GO" id="GO:0031177">
    <property type="term" value="F:phosphopantetheine binding"/>
    <property type="evidence" value="ECO:0007669"/>
    <property type="project" value="InterPro"/>
</dbReference>
<dbReference type="InterPro" id="IPR014043">
    <property type="entry name" value="Acyl_transferase_dom"/>
</dbReference>
<dbReference type="Gene3D" id="3.90.180.10">
    <property type="entry name" value="Medium-chain alcohol dehydrogenases, catalytic domain"/>
    <property type="match status" value="1"/>
</dbReference>
<dbReference type="InterPro" id="IPR036291">
    <property type="entry name" value="NAD(P)-bd_dom_sf"/>
</dbReference>
<evidence type="ECO:0000256" key="23">
    <source>
        <dbReference type="ARBA" id="ARBA00047578"/>
    </source>
</evidence>
<dbReference type="SMART" id="SM00826">
    <property type="entry name" value="PKS_DH"/>
    <property type="match status" value="1"/>
</dbReference>
<dbReference type="PROSITE" id="PS52019">
    <property type="entry name" value="PKS_MFAS_DH"/>
    <property type="match status" value="1"/>
</dbReference>
<comment type="catalytic activity">
    <reaction evidence="36">
        <text>hexadecanoyl-[ACP] + H2O = hexadecanoate + holo-[ACP] + H(+)</text>
        <dbReference type="Rhea" id="RHEA:41932"/>
        <dbReference type="Rhea" id="RHEA-COMP:9652"/>
        <dbReference type="Rhea" id="RHEA-COMP:9685"/>
        <dbReference type="ChEBI" id="CHEBI:7896"/>
        <dbReference type="ChEBI" id="CHEBI:15377"/>
        <dbReference type="ChEBI" id="CHEBI:15378"/>
        <dbReference type="ChEBI" id="CHEBI:64479"/>
        <dbReference type="ChEBI" id="CHEBI:78483"/>
        <dbReference type="EC" id="3.1.2.14"/>
    </reaction>
    <physiologicalReaction direction="left-to-right" evidence="36">
        <dbReference type="Rhea" id="RHEA:41933"/>
    </physiologicalReaction>
</comment>
<dbReference type="FunFam" id="3.40.50.720:FF:000381">
    <property type="entry name" value="Probable polyketide synthase pks17"/>
    <property type="match status" value="1"/>
</dbReference>
<comment type="catalytic activity">
    <reaction evidence="14">
        <text>(3R)-hydroxyhexadecanoyl-[ACP] = (2E)-hexadecenoyl-[ACP] + H2O</text>
        <dbReference type="Rhea" id="RHEA:41908"/>
        <dbReference type="Rhea" id="RHEA-COMP:9650"/>
        <dbReference type="Rhea" id="RHEA-COMP:9651"/>
        <dbReference type="ChEBI" id="CHEBI:15377"/>
        <dbReference type="ChEBI" id="CHEBI:78480"/>
        <dbReference type="ChEBI" id="CHEBI:78481"/>
    </reaction>
    <physiologicalReaction direction="left-to-right" evidence="14">
        <dbReference type="Rhea" id="RHEA:41909"/>
    </physiologicalReaction>
</comment>
<comment type="catalytic activity">
    <reaction evidence="26">
        <text>3-oxobutanoyl-[ACP] + NADPH + H(+) = (3R)-hydroxybutanoyl-[ACP] + NADP(+)</text>
        <dbReference type="Rhea" id="RHEA:41804"/>
        <dbReference type="Rhea" id="RHEA-COMP:9625"/>
        <dbReference type="Rhea" id="RHEA-COMP:9626"/>
        <dbReference type="ChEBI" id="CHEBI:15378"/>
        <dbReference type="ChEBI" id="CHEBI:57783"/>
        <dbReference type="ChEBI" id="CHEBI:58349"/>
        <dbReference type="ChEBI" id="CHEBI:78450"/>
        <dbReference type="ChEBI" id="CHEBI:78451"/>
    </reaction>
    <physiologicalReaction direction="left-to-right" evidence="26">
        <dbReference type="Rhea" id="RHEA:41805"/>
    </physiologicalReaction>
</comment>
<evidence type="ECO:0000256" key="33">
    <source>
        <dbReference type="ARBA" id="ARBA00048571"/>
    </source>
</evidence>
<evidence type="ECO:0000256" key="43">
    <source>
        <dbReference type="ARBA" id="ARBA00049422"/>
    </source>
</evidence>
<evidence type="ECO:0000256" key="28">
    <source>
        <dbReference type="ARBA" id="ARBA00048051"/>
    </source>
</evidence>
<proteinExistence type="predicted"/>
<evidence type="ECO:0000256" key="47">
    <source>
        <dbReference type="PROSITE-ProRule" id="PRU01363"/>
    </source>
</evidence>
<dbReference type="Gene3D" id="3.10.129.110">
    <property type="entry name" value="Polyketide synthase dehydratase"/>
    <property type="match status" value="1"/>
</dbReference>
<evidence type="ECO:0000256" key="17">
    <source>
        <dbReference type="ARBA" id="ARBA00047300"/>
    </source>
</evidence>
<dbReference type="InterPro" id="IPR001227">
    <property type="entry name" value="Ac_transferase_dom_sf"/>
</dbReference>
<dbReference type="Pfam" id="PF00698">
    <property type="entry name" value="Acyl_transf_1"/>
    <property type="match status" value="1"/>
</dbReference>
<comment type="catalytic activity">
    <reaction evidence="37">
        <text>3-oxotetradecanoyl-[ACP] + NADPH + H(+) = (3R)-hydroxytetradecanoyl-[ACP] + NADP(+)</text>
        <dbReference type="Rhea" id="RHEA:41888"/>
        <dbReference type="Rhea" id="RHEA-COMP:9645"/>
        <dbReference type="Rhea" id="RHEA-COMP:9646"/>
        <dbReference type="ChEBI" id="CHEBI:15378"/>
        <dbReference type="ChEBI" id="CHEBI:57783"/>
        <dbReference type="ChEBI" id="CHEBI:58349"/>
        <dbReference type="ChEBI" id="CHEBI:78473"/>
        <dbReference type="ChEBI" id="CHEBI:78474"/>
    </reaction>
    <physiologicalReaction direction="left-to-right" evidence="37">
        <dbReference type="Rhea" id="RHEA:41889"/>
    </physiologicalReaction>
</comment>
<comment type="catalytic activity">
    <reaction evidence="11">
        <text>a (3R)-hydroxyacyl-[ACP] = a (2E)-enoyl-[ACP] + H2O</text>
        <dbReference type="Rhea" id="RHEA:13097"/>
        <dbReference type="Rhea" id="RHEA-COMP:9925"/>
        <dbReference type="Rhea" id="RHEA-COMP:9945"/>
        <dbReference type="ChEBI" id="CHEBI:15377"/>
        <dbReference type="ChEBI" id="CHEBI:78784"/>
        <dbReference type="ChEBI" id="CHEBI:78827"/>
        <dbReference type="EC" id="4.2.1.59"/>
    </reaction>
    <physiologicalReaction direction="left-to-right" evidence="11">
        <dbReference type="Rhea" id="RHEA:13098"/>
    </physiologicalReaction>
</comment>
<evidence type="ECO:0000256" key="9">
    <source>
        <dbReference type="ARBA" id="ARBA00023373"/>
    </source>
</evidence>
<feature type="active site" description="Proton donor; for dehydratase activity" evidence="47">
    <location>
        <position position="321"/>
    </location>
</feature>
<evidence type="ECO:0000256" key="39">
    <source>
        <dbReference type="ARBA" id="ARBA00049109"/>
    </source>
</evidence>
<keyword evidence="5" id="KW-0702">S-nitrosylation</keyword>
<evidence type="ECO:0000256" key="46">
    <source>
        <dbReference type="ARBA" id="ARBA00049533"/>
    </source>
</evidence>
<evidence type="ECO:0000256" key="41">
    <source>
        <dbReference type="ARBA" id="ARBA00049263"/>
    </source>
</evidence>
<dbReference type="CDD" id="cd08956">
    <property type="entry name" value="KR_3_FAS_SDR_x"/>
    <property type="match status" value="1"/>
</dbReference>
<name>A0A653F4M5_9MYCO</name>
<comment type="catalytic activity">
    <reaction evidence="19">
        <text>a (3R)-hydroxyacyl-[ACP] + NADP(+) = a 3-oxoacyl-[ACP] + NADPH + H(+)</text>
        <dbReference type="Rhea" id="RHEA:17397"/>
        <dbReference type="Rhea" id="RHEA-COMP:9916"/>
        <dbReference type="Rhea" id="RHEA-COMP:9945"/>
        <dbReference type="ChEBI" id="CHEBI:15378"/>
        <dbReference type="ChEBI" id="CHEBI:57783"/>
        <dbReference type="ChEBI" id="CHEBI:58349"/>
        <dbReference type="ChEBI" id="CHEBI:78776"/>
        <dbReference type="ChEBI" id="CHEBI:78827"/>
        <dbReference type="EC" id="1.1.1.100"/>
    </reaction>
    <physiologicalReaction direction="right-to-left" evidence="19">
        <dbReference type="Rhea" id="RHEA:17399"/>
    </physiologicalReaction>
</comment>
<evidence type="ECO:0000256" key="1">
    <source>
        <dbReference type="ARBA" id="ARBA00005189"/>
    </source>
</evidence>
<dbReference type="SUPFAM" id="SSF51735">
    <property type="entry name" value="NAD(P)-binding Rossmann-fold domains"/>
    <property type="match status" value="3"/>
</dbReference>
<sequence>MRQPVQFERATRGLIEQGCRALIEMGPHPVLAVAMTETAEASNAGAVTVLGSLRRDEGGWRRFVTSLAEAHVAGVTVNWATIFAPHHPKRVELPTYAFEHQRYWLTGTPAGSGDVSGSGLDRAEHALLGAVLAQADSGGVVLTGQLSLSAQPWLADHAVGGVVLFPGTGFVELAIRAGDEVGCGVIEELTLAAPLVLPTQGQVRVQVVVGGVGESGGRPVSVYSLGGEADSQWVRHAAGMLGAGHAGSSADLSVWPPVGALSVDISDAYARLAERGYEYGRAFRGLRSMWRRGQEVFVEVGVPEDAGVDLGGFGLHPVLFDAALHAVALAADTGTAQTLLPFSWRAVSLHARGASWVRARIAPVDADSDGGGGFSVELADITGGPVLSVGLLTARPISAEQLRSAASAAGGGGSGRLFELDWVTAPVPTEPPAAVSVLSWDGFEQSAMPADAPDAPDVVVWELPISPGAVVAGVYAATHAALERLQSWLARDRAAVLVVLTHGAVGLAGEDVTDLAGAAVWGLVRAAQAEQPGRIVLVDTDAPVDVAVLVGLGEPQLLVRSGGVYLARLAPAPPLLRVPPGETTWRLAVGGGGTFEDVVVQPCPQAHAPLGAGQVRVAVRAVGVTSRDVLAVSGMYLGQAPVLGCEGAGVVVEIGPDVAGVAVGDAVLGLIEGVGPLAVVDQRLVFRVPSGWSFVQAAGVPVAFLTAWFVLADLAALSAGESVLVHAATEGVGMAAVQLARLRGATIFVTAGRGKWDTLRAMGFDEEHIADSRTLEFEQKFLAVTGGRGVDVVLNALAGEFLDASLRLLADGGRFIEMGKTDIRDPQTIAKTHPGVWYRAFDLAEAGPERIAAILVELGGLFEARTLHRLPVKAWDVRCAAAAYRYVSRACHVGKVVLTMPGVFADALAAGTVLITGGTGMAGAVLARHVVAAYGVRHLLLVSRRGMAAEGAGELVAELTRAGAQVQVVACDVADRAAVAGLLDRLAGQCPPLTGVIHAAGTLDDALIGSLTPDRVDAVLRAKVDAAWNLHEVTCDMGLPMFALCSSIAGVVGTAGQGNYAAANAFLDGLAAHRHAAGLAGVSLAWGLWEQASAMTGHLTDRDRARMSRGGVAAMTAEQAVEMFDTALTLDRPTVVAARIDHAALVNRAQNAELAPLFGGLIRRPLRRQVKGAGSGPGLMGGRLAGLNDTEQLRVVRELILQCTADVLGWARDDRAKSTFENSGLDSLNAMEIRNLLNSATGLKLSQTVIFDYKTPDLLARHIVDRINERRKNISTVDSRSSGSITEESRSILIQDSLEALFKDAVDAGKMSEGMHLLRAASRLRPVFGPECDADILPTATRFTAGPRLPHLIFICTSVFTSGVYVYARIASAFESVRPVSAVPLCGFSAGEPLPSSPEAAVKSLARVVMELVGDEPFVLAGYSSGGHLAYALGDYFEHTENVSVAGVALLDTYSIEDGELLLSTSNDLFYTMYERTRDWGLYNGTRLTAMAGWSELMPSLYKGPLEADVLFVQCTRPYLKVRSESGSLEYAIATPWAPKQTVRTVPEHHESVVFEGAELVAQILEEWITSLEISR</sequence>
<dbReference type="FunFam" id="3.90.180.10:FF:000032">
    <property type="entry name" value="Probable polyketide synthase pks1"/>
    <property type="match status" value="1"/>
</dbReference>
<evidence type="ECO:0000256" key="13">
    <source>
        <dbReference type="ARBA" id="ARBA00023399"/>
    </source>
</evidence>
<dbReference type="GO" id="GO:0016297">
    <property type="term" value="F:fatty acyl-[ACP] hydrolase activity"/>
    <property type="evidence" value="ECO:0007669"/>
    <property type="project" value="UniProtKB-EC"/>
</dbReference>
<dbReference type="SUPFAM" id="SSF53474">
    <property type="entry name" value="alpha/beta-Hydrolases"/>
    <property type="match status" value="1"/>
</dbReference>
<evidence type="ECO:0000256" key="31">
    <source>
        <dbReference type="ARBA" id="ARBA00048420"/>
    </source>
</evidence>
<dbReference type="Pfam" id="PF22953">
    <property type="entry name" value="SpnB_Rossmann"/>
    <property type="match status" value="1"/>
</dbReference>
<dbReference type="Gene3D" id="3.40.50.1820">
    <property type="entry name" value="alpha/beta hydrolase"/>
    <property type="match status" value="1"/>
</dbReference>
<dbReference type="GO" id="GO:0004313">
    <property type="term" value="F:[acyl-carrier-protein] S-acetyltransferase activity"/>
    <property type="evidence" value="ECO:0007669"/>
    <property type="project" value="UniProtKB-EC"/>
</dbReference>
<dbReference type="SMART" id="SM00824">
    <property type="entry name" value="PKS_TE"/>
    <property type="match status" value="1"/>
</dbReference>
<comment type="catalytic activity">
    <reaction evidence="12">
        <text>(3R)-hydroxytetradecanoyl-[ACP] = (2E)-tetradecenoyl-[ACP] + H2O</text>
        <dbReference type="Rhea" id="RHEA:41892"/>
        <dbReference type="Rhea" id="RHEA-COMP:9646"/>
        <dbReference type="Rhea" id="RHEA-COMP:9647"/>
        <dbReference type="ChEBI" id="CHEBI:15377"/>
        <dbReference type="ChEBI" id="CHEBI:78474"/>
        <dbReference type="ChEBI" id="CHEBI:78475"/>
    </reaction>
    <physiologicalReaction direction="left-to-right" evidence="12">
        <dbReference type="Rhea" id="RHEA:41893"/>
    </physiologicalReaction>
</comment>
<dbReference type="InterPro" id="IPR020806">
    <property type="entry name" value="PKS_PP-bd"/>
</dbReference>
<evidence type="ECO:0000256" key="25">
    <source>
        <dbReference type="ARBA" id="ARBA00047897"/>
    </source>
</evidence>
<dbReference type="GO" id="GO:0141148">
    <property type="term" value="F:enoyl-[acyl-carrier-protein] reductase (NADPH) activity"/>
    <property type="evidence" value="ECO:0007669"/>
    <property type="project" value="UniProtKB-EC"/>
</dbReference>
<dbReference type="InterPro" id="IPR036736">
    <property type="entry name" value="ACP-like_sf"/>
</dbReference>
<evidence type="ECO:0000256" key="3">
    <source>
        <dbReference type="ARBA" id="ARBA00022553"/>
    </source>
</evidence>
<evidence type="ECO:0000259" key="49">
    <source>
        <dbReference type="PROSITE" id="PS52019"/>
    </source>
</evidence>
<evidence type="ECO:0000256" key="45">
    <source>
        <dbReference type="ARBA" id="ARBA00049521"/>
    </source>
</evidence>
<comment type="catalytic activity">
    <reaction evidence="27">
        <text>acetyl-[ACP] + malonyl-[ACP] + H(+) = 3-oxobutanoyl-[ACP] + holo-[ACP] + CO2</text>
        <dbReference type="Rhea" id="RHEA:41800"/>
        <dbReference type="Rhea" id="RHEA-COMP:9621"/>
        <dbReference type="Rhea" id="RHEA-COMP:9623"/>
        <dbReference type="Rhea" id="RHEA-COMP:9625"/>
        <dbReference type="Rhea" id="RHEA-COMP:9685"/>
        <dbReference type="ChEBI" id="CHEBI:15378"/>
        <dbReference type="ChEBI" id="CHEBI:16526"/>
        <dbReference type="ChEBI" id="CHEBI:64479"/>
        <dbReference type="ChEBI" id="CHEBI:78446"/>
        <dbReference type="ChEBI" id="CHEBI:78449"/>
        <dbReference type="ChEBI" id="CHEBI:78450"/>
    </reaction>
    <physiologicalReaction direction="left-to-right" evidence="27">
        <dbReference type="Rhea" id="RHEA:41801"/>
    </physiologicalReaction>
</comment>
<comment type="pathway">
    <text evidence="1">Lipid metabolism.</text>
</comment>
<evidence type="ECO:0000256" key="20">
    <source>
        <dbReference type="ARBA" id="ARBA00047440"/>
    </source>
</evidence>
<evidence type="ECO:0000256" key="5">
    <source>
        <dbReference type="ARBA" id="ARBA00022799"/>
    </source>
</evidence>
<comment type="catalytic activity">
    <reaction evidence="39">
        <text>decanoyl-[ACP] + malonyl-[ACP] + H(+) = 3-oxododecanoyl-[ACP] + holo-[ACP] + CO2</text>
        <dbReference type="Rhea" id="RHEA:41868"/>
        <dbReference type="Rhea" id="RHEA-COMP:9623"/>
        <dbReference type="Rhea" id="RHEA-COMP:9640"/>
        <dbReference type="Rhea" id="RHEA-COMP:9641"/>
        <dbReference type="Rhea" id="RHEA-COMP:9685"/>
        <dbReference type="ChEBI" id="CHEBI:15378"/>
        <dbReference type="ChEBI" id="CHEBI:16526"/>
        <dbReference type="ChEBI" id="CHEBI:64479"/>
        <dbReference type="ChEBI" id="CHEBI:78449"/>
        <dbReference type="ChEBI" id="CHEBI:78468"/>
        <dbReference type="ChEBI" id="CHEBI:78469"/>
    </reaction>
    <physiologicalReaction direction="left-to-right" evidence="39">
        <dbReference type="Rhea" id="RHEA:41869"/>
    </physiologicalReaction>
</comment>
<dbReference type="InterPro" id="IPR020802">
    <property type="entry name" value="TesA-like"/>
</dbReference>
<comment type="catalytic activity">
    <reaction evidence="29">
        <text>(2E)-dodecenoyl-[ACP] + NADPH + H(+) = dodecanoyl-[ACP] + NADP(+)</text>
        <dbReference type="Rhea" id="RHEA:41880"/>
        <dbReference type="Rhea" id="RHEA-COMP:9643"/>
        <dbReference type="Rhea" id="RHEA-COMP:9644"/>
        <dbReference type="ChEBI" id="CHEBI:15378"/>
        <dbReference type="ChEBI" id="CHEBI:57783"/>
        <dbReference type="ChEBI" id="CHEBI:58349"/>
        <dbReference type="ChEBI" id="CHEBI:65264"/>
        <dbReference type="ChEBI" id="CHEBI:78472"/>
    </reaction>
    <physiologicalReaction direction="left-to-right" evidence="29">
        <dbReference type="Rhea" id="RHEA:41881"/>
    </physiologicalReaction>
</comment>
<evidence type="ECO:0000256" key="14">
    <source>
        <dbReference type="ARBA" id="ARBA00023401"/>
    </source>
</evidence>
<comment type="catalytic activity">
    <reaction evidence="44">
        <text>butanoyl-[ACP] + malonyl-[ACP] + H(+) = 3-oxohexanoyl-[ACP] + holo-[ACP] + CO2</text>
        <dbReference type="Rhea" id="RHEA:41820"/>
        <dbReference type="Rhea" id="RHEA-COMP:9623"/>
        <dbReference type="Rhea" id="RHEA-COMP:9628"/>
        <dbReference type="Rhea" id="RHEA-COMP:9629"/>
        <dbReference type="Rhea" id="RHEA-COMP:9685"/>
        <dbReference type="ChEBI" id="CHEBI:15378"/>
        <dbReference type="ChEBI" id="CHEBI:16526"/>
        <dbReference type="ChEBI" id="CHEBI:64479"/>
        <dbReference type="ChEBI" id="CHEBI:78449"/>
        <dbReference type="ChEBI" id="CHEBI:78454"/>
        <dbReference type="ChEBI" id="CHEBI:78456"/>
    </reaction>
    <physiologicalReaction direction="left-to-right" evidence="44">
        <dbReference type="Rhea" id="RHEA:41821"/>
    </physiologicalReaction>
</comment>
<comment type="catalytic activity">
    <reaction evidence="9">
        <text>(3R)-hydroxyhexanoyl-[ACP] = (2E)-hexenoyl-[ACP] + H2O</text>
        <dbReference type="Rhea" id="RHEA:41828"/>
        <dbReference type="Rhea" id="RHEA-COMP:9630"/>
        <dbReference type="Rhea" id="RHEA-COMP:9631"/>
        <dbReference type="ChEBI" id="CHEBI:15377"/>
        <dbReference type="ChEBI" id="CHEBI:78457"/>
        <dbReference type="ChEBI" id="CHEBI:78458"/>
    </reaction>
    <physiologicalReaction direction="left-to-right" evidence="9">
        <dbReference type="Rhea" id="RHEA:41829"/>
    </physiologicalReaction>
</comment>
<gene>
    <name evidence="50" type="ORF">BIN_B_05606</name>
</gene>
<evidence type="ECO:0000256" key="19">
    <source>
        <dbReference type="ARBA" id="ARBA00047400"/>
    </source>
</evidence>
<evidence type="ECO:0000256" key="4">
    <source>
        <dbReference type="ARBA" id="ARBA00022679"/>
    </source>
</evidence>
<evidence type="ECO:0000256" key="8">
    <source>
        <dbReference type="ARBA" id="ARBA00023351"/>
    </source>
</evidence>
<evidence type="ECO:0000256" key="7">
    <source>
        <dbReference type="ARBA" id="ARBA00023332"/>
    </source>
</evidence>
<evidence type="ECO:0000256" key="32">
    <source>
        <dbReference type="ARBA" id="ARBA00048506"/>
    </source>
</evidence>
<dbReference type="InterPro" id="IPR013154">
    <property type="entry name" value="ADH-like_N"/>
</dbReference>
<keyword evidence="3" id="KW-0597">Phosphoprotein</keyword>
<dbReference type="PANTHER" id="PTHR43775:SF51">
    <property type="entry name" value="INACTIVE PHENOLPHTHIOCEROL SYNTHESIS POLYKETIDE SYNTHASE TYPE I PKS1-RELATED"/>
    <property type="match status" value="1"/>
</dbReference>
<organism evidence="50">
    <name type="scientific">Mycobacterium riyadhense</name>
    <dbReference type="NCBI Taxonomy" id="486698"/>
    <lineage>
        <taxon>Bacteria</taxon>
        <taxon>Bacillati</taxon>
        <taxon>Actinomycetota</taxon>
        <taxon>Actinomycetes</taxon>
        <taxon>Mycobacteriales</taxon>
        <taxon>Mycobacteriaceae</taxon>
        <taxon>Mycobacterium</taxon>
    </lineage>
</organism>
<comment type="catalytic activity">
    <reaction evidence="38">
        <text>(2E)-octadecenoyl-[ACP] + NADPH + H(+) = octadecanoyl-[ACP] + NADP(+)</text>
        <dbReference type="Rhea" id="RHEA:41928"/>
        <dbReference type="Rhea" id="RHEA-COMP:9655"/>
        <dbReference type="Rhea" id="RHEA-COMP:9656"/>
        <dbReference type="ChEBI" id="CHEBI:15378"/>
        <dbReference type="ChEBI" id="CHEBI:57783"/>
        <dbReference type="ChEBI" id="CHEBI:58349"/>
        <dbReference type="ChEBI" id="CHEBI:78489"/>
        <dbReference type="ChEBI" id="CHEBI:78495"/>
    </reaction>
    <physiologicalReaction direction="left-to-right" evidence="38">
        <dbReference type="Rhea" id="RHEA:41929"/>
    </physiologicalReaction>
</comment>
<comment type="catalytic activity">
    <reaction evidence="18">
        <text>hexanoyl-[ACP] + malonyl-[ACP] + H(+) = 3-oxooctanoyl-[ACP] + holo-[ACP] + CO2</text>
        <dbReference type="Rhea" id="RHEA:41836"/>
        <dbReference type="Rhea" id="RHEA-COMP:9623"/>
        <dbReference type="Rhea" id="RHEA-COMP:9632"/>
        <dbReference type="Rhea" id="RHEA-COMP:9633"/>
        <dbReference type="Rhea" id="RHEA-COMP:9685"/>
        <dbReference type="ChEBI" id="CHEBI:15378"/>
        <dbReference type="ChEBI" id="CHEBI:16526"/>
        <dbReference type="ChEBI" id="CHEBI:64479"/>
        <dbReference type="ChEBI" id="CHEBI:78449"/>
        <dbReference type="ChEBI" id="CHEBI:78459"/>
        <dbReference type="ChEBI" id="CHEBI:78460"/>
    </reaction>
    <physiologicalReaction direction="left-to-right" evidence="18">
        <dbReference type="Rhea" id="RHEA:41837"/>
    </physiologicalReaction>
</comment>
<comment type="catalytic activity">
    <reaction evidence="31">
        <text>(2E)-octenoyl-[ACP] + NADPH + H(+) = octanoyl-[ACP] + NADP(+)</text>
        <dbReference type="Rhea" id="RHEA:41848"/>
        <dbReference type="Rhea" id="RHEA-COMP:9635"/>
        <dbReference type="Rhea" id="RHEA-COMP:9636"/>
        <dbReference type="ChEBI" id="CHEBI:15378"/>
        <dbReference type="ChEBI" id="CHEBI:57783"/>
        <dbReference type="ChEBI" id="CHEBI:58349"/>
        <dbReference type="ChEBI" id="CHEBI:78462"/>
        <dbReference type="ChEBI" id="CHEBI:78463"/>
    </reaction>
    <physiologicalReaction direction="left-to-right" evidence="31">
        <dbReference type="Rhea" id="RHEA:41849"/>
    </physiologicalReaction>
</comment>
<dbReference type="Pfam" id="PF00975">
    <property type="entry name" value="Thioesterase"/>
    <property type="match status" value="1"/>
</dbReference>
<comment type="catalytic activity">
    <reaction evidence="35">
        <text>holo-[ACP] + acetyl-CoA = acetyl-[ACP] + CoA</text>
        <dbReference type="Rhea" id="RHEA:41788"/>
        <dbReference type="Rhea" id="RHEA-COMP:9621"/>
        <dbReference type="Rhea" id="RHEA-COMP:9685"/>
        <dbReference type="ChEBI" id="CHEBI:57287"/>
        <dbReference type="ChEBI" id="CHEBI:57288"/>
        <dbReference type="ChEBI" id="CHEBI:64479"/>
        <dbReference type="ChEBI" id="CHEBI:78446"/>
        <dbReference type="EC" id="2.3.1.38"/>
    </reaction>
    <physiologicalReaction direction="left-to-right" evidence="35">
        <dbReference type="Rhea" id="RHEA:41789"/>
    </physiologicalReaction>
</comment>
<keyword evidence="6" id="KW-0663">Pyridoxal phosphate</keyword>
<feature type="region of interest" description="N-terminal hotdog fold" evidence="47">
    <location>
        <begin position="125"/>
        <end position="248"/>
    </location>
</feature>
<evidence type="ECO:0000256" key="35">
    <source>
        <dbReference type="ARBA" id="ARBA00048691"/>
    </source>
</evidence>
<dbReference type="Gene3D" id="1.10.1200.10">
    <property type="entry name" value="ACP-like"/>
    <property type="match status" value="1"/>
</dbReference>
<dbReference type="GO" id="GO:0006633">
    <property type="term" value="P:fatty acid biosynthetic process"/>
    <property type="evidence" value="ECO:0007669"/>
    <property type="project" value="TreeGrafter"/>
</dbReference>
<comment type="catalytic activity">
    <reaction evidence="7">
        <text>(3R)-hydroxyoctanoyl-[ACP] = (2E)-octenoyl-[ACP] + H2O</text>
        <dbReference type="Rhea" id="RHEA:41844"/>
        <dbReference type="Rhea" id="RHEA-COMP:9634"/>
        <dbReference type="Rhea" id="RHEA-COMP:9635"/>
        <dbReference type="ChEBI" id="CHEBI:15377"/>
        <dbReference type="ChEBI" id="CHEBI:78461"/>
        <dbReference type="ChEBI" id="CHEBI:78462"/>
    </reaction>
    <physiologicalReaction direction="left-to-right" evidence="7">
        <dbReference type="Rhea" id="RHEA:41845"/>
    </physiologicalReaction>
</comment>
<comment type="catalytic activity">
    <reaction evidence="32">
        <text>a fatty acyl-[ACP] + malonyl-[ACP] + H(+) = a 3-oxoacyl-[ACP] + holo-[ACP] + CO2</text>
        <dbReference type="Rhea" id="RHEA:22836"/>
        <dbReference type="Rhea" id="RHEA-COMP:9623"/>
        <dbReference type="Rhea" id="RHEA-COMP:9685"/>
        <dbReference type="Rhea" id="RHEA-COMP:9916"/>
        <dbReference type="Rhea" id="RHEA-COMP:14125"/>
        <dbReference type="ChEBI" id="CHEBI:15378"/>
        <dbReference type="ChEBI" id="CHEBI:16526"/>
        <dbReference type="ChEBI" id="CHEBI:64479"/>
        <dbReference type="ChEBI" id="CHEBI:78449"/>
        <dbReference type="ChEBI" id="CHEBI:78776"/>
        <dbReference type="ChEBI" id="CHEBI:138651"/>
        <dbReference type="EC" id="2.3.1.41"/>
    </reaction>
    <physiologicalReaction direction="left-to-right" evidence="32">
        <dbReference type="Rhea" id="RHEA:22837"/>
    </physiologicalReaction>
</comment>
<comment type="catalytic activity">
    <reaction evidence="23">
        <text>dodecanoyl-[ACP] + malonyl-[ACP] + H(+) = 3-oxotetradecanoyl-[ACP] + holo-[ACP] + CO2</text>
        <dbReference type="Rhea" id="RHEA:41884"/>
        <dbReference type="Rhea" id="RHEA-COMP:9623"/>
        <dbReference type="Rhea" id="RHEA-COMP:9644"/>
        <dbReference type="Rhea" id="RHEA-COMP:9645"/>
        <dbReference type="Rhea" id="RHEA-COMP:9685"/>
        <dbReference type="ChEBI" id="CHEBI:15378"/>
        <dbReference type="ChEBI" id="CHEBI:16526"/>
        <dbReference type="ChEBI" id="CHEBI:64479"/>
        <dbReference type="ChEBI" id="CHEBI:65264"/>
        <dbReference type="ChEBI" id="CHEBI:78449"/>
        <dbReference type="ChEBI" id="CHEBI:78473"/>
    </reaction>
    <physiologicalReaction direction="left-to-right" evidence="23">
        <dbReference type="Rhea" id="RHEA:41885"/>
    </physiologicalReaction>
</comment>
<dbReference type="InterPro" id="IPR011032">
    <property type="entry name" value="GroES-like_sf"/>
</dbReference>
<reference evidence="50" key="1">
    <citation type="submission" date="2019-05" db="EMBL/GenBank/DDBJ databases">
        <authorList>
            <person name="Naeem R."/>
            <person name="Antony C."/>
            <person name="Guan Q."/>
        </authorList>
    </citation>
    <scope>NUCLEOTIDE SEQUENCE</scope>
    <source>
        <strain evidence="50">2</strain>
    </source>
</reference>
<dbReference type="InterPro" id="IPR049551">
    <property type="entry name" value="PKS_DH_C"/>
</dbReference>
<dbReference type="PROSITE" id="PS50075">
    <property type="entry name" value="CARRIER"/>
    <property type="match status" value="1"/>
</dbReference>
<evidence type="ECO:0000256" key="26">
    <source>
        <dbReference type="ARBA" id="ARBA00047953"/>
    </source>
</evidence>
<evidence type="ECO:0000256" key="24">
    <source>
        <dbReference type="ARBA" id="ARBA00047810"/>
    </source>
</evidence>
<dbReference type="InterPro" id="IPR029058">
    <property type="entry name" value="AB_hydrolase_fold"/>
</dbReference>
<dbReference type="SUPFAM" id="SSF50129">
    <property type="entry name" value="GroES-like"/>
    <property type="match status" value="1"/>
</dbReference>
<dbReference type="SMART" id="SM00829">
    <property type="entry name" value="PKS_ER"/>
    <property type="match status" value="1"/>
</dbReference>
<dbReference type="InterPro" id="IPR042104">
    <property type="entry name" value="PKS_dehydratase_sf"/>
</dbReference>
<dbReference type="GO" id="GO:0004312">
    <property type="term" value="F:fatty acid synthase activity"/>
    <property type="evidence" value="ECO:0007669"/>
    <property type="project" value="TreeGrafter"/>
</dbReference>
<evidence type="ECO:0000256" key="6">
    <source>
        <dbReference type="ARBA" id="ARBA00022898"/>
    </source>
</evidence>
<evidence type="ECO:0000256" key="15">
    <source>
        <dbReference type="ARBA" id="ARBA00023402"/>
    </source>
</evidence>
<dbReference type="InterPro" id="IPR020807">
    <property type="entry name" value="PKS_DH"/>
</dbReference>
<dbReference type="InterPro" id="IPR055123">
    <property type="entry name" value="SpnB-like_Rossmann"/>
</dbReference>
<dbReference type="FunFam" id="3.10.129.110:FF:000003">
    <property type="entry name" value="Probable polyketide synthase pks1"/>
    <property type="match status" value="1"/>
</dbReference>
<dbReference type="Gene3D" id="3.40.366.10">
    <property type="entry name" value="Malonyl-Coenzyme A Acyl Carrier Protein, domain 2"/>
    <property type="match status" value="1"/>
</dbReference>
<dbReference type="InterPro" id="IPR049552">
    <property type="entry name" value="PKS_DH_N"/>
</dbReference>
<comment type="catalytic activity">
    <reaction evidence="21">
        <text>tetradecanoyl-[ACP] + malonyl-[ACP] + H(+) = 3-oxohexadecanoyl-[ACP] + holo-[ACP] + CO2</text>
        <dbReference type="Rhea" id="RHEA:41900"/>
        <dbReference type="Rhea" id="RHEA-COMP:9623"/>
        <dbReference type="Rhea" id="RHEA-COMP:9648"/>
        <dbReference type="Rhea" id="RHEA-COMP:9649"/>
        <dbReference type="Rhea" id="RHEA-COMP:9685"/>
        <dbReference type="ChEBI" id="CHEBI:15378"/>
        <dbReference type="ChEBI" id="CHEBI:16526"/>
        <dbReference type="ChEBI" id="CHEBI:64479"/>
        <dbReference type="ChEBI" id="CHEBI:78449"/>
        <dbReference type="ChEBI" id="CHEBI:78477"/>
        <dbReference type="ChEBI" id="CHEBI:78478"/>
    </reaction>
    <physiologicalReaction direction="left-to-right" evidence="21">
        <dbReference type="Rhea" id="RHEA:41901"/>
    </physiologicalReaction>
</comment>
<dbReference type="InterPro" id="IPR050091">
    <property type="entry name" value="PKS_NRPS_Biosynth_Enz"/>
</dbReference>
<evidence type="ECO:0000256" key="34">
    <source>
        <dbReference type="ARBA" id="ARBA00048650"/>
    </source>
</evidence>
<dbReference type="InterPro" id="IPR057326">
    <property type="entry name" value="KR_dom"/>
</dbReference>
<dbReference type="SMART" id="SM00822">
    <property type="entry name" value="PKS_KR"/>
    <property type="match status" value="1"/>
</dbReference>
<evidence type="ECO:0000256" key="22">
    <source>
        <dbReference type="ARBA" id="ARBA00047500"/>
    </source>
</evidence>
<comment type="function">
    <text evidence="16">Fatty acid synthetase is a multifunctional enzyme that catalyzes the de novo biosynthesis of long-chain saturated fatty acids starting from acetyl-CoA and malonyl-CoA in the presence of NADPH. This multifunctional protein contains 7 catalytic activities and a site for the binding of the prosthetic group 4'-phosphopantetheine of the acyl carrier protein ([ACP]) domain.</text>
</comment>
<dbReference type="Pfam" id="PF08659">
    <property type="entry name" value="KR"/>
    <property type="match status" value="1"/>
</dbReference>
<feature type="domain" description="PKS/mFAS DH" evidence="49">
    <location>
        <begin position="125"/>
        <end position="403"/>
    </location>
</feature>
<keyword evidence="2" id="KW-0596">Phosphopantetheine</keyword>
<dbReference type="GO" id="GO:0004315">
    <property type="term" value="F:3-oxoacyl-[acyl-carrier-protein] synthase activity"/>
    <property type="evidence" value="ECO:0007669"/>
    <property type="project" value="UniProtKB-EC"/>
</dbReference>
<dbReference type="PANTHER" id="PTHR43775">
    <property type="entry name" value="FATTY ACID SYNTHASE"/>
    <property type="match status" value="1"/>
</dbReference>
<evidence type="ECO:0000256" key="36">
    <source>
        <dbReference type="ARBA" id="ARBA00048704"/>
    </source>
</evidence>
<comment type="catalytic activity">
    <reaction evidence="46">
        <text>octanoyl-[ACP] + malonyl-[ACP] + H(+) = 3-oxodecanoyl-[ACP] + holo-[ACP] + CO2</text>
        <dbReference type="Rhea" id="RHEA:41852"/>
        <dbReference type="Rhea" id="RHEA-COMP:9623"/>
        <dbReference type="Rhea" id="RHEA-COMP:9636"/>
        <dbReference type="Rhea" id="RHEA-COMP:9637"/>
        <dbReference type="Rhea" id="RHEA-COMP:9685"/>
        <dbReference type="ChEBI" id="CHEBI:15378"/>
        <dbReference type="ChEBI" id="CHEBI:16526"/>
        <dbReference type="ChEBI" id="CHEBI:64479"/>
        <dbReference type="ChEBI" id="CHEBI:78449"/>
        <dbReference type="ChEBI" id="CHEBI:78463"/>
        <dbReference type="ChEBI" id="CHEBI:78464"/>
    </reaction>
    <physiologicalReaction direction="left-to-right" evidence="46">
        <dbReference type="Rhea" id="RHEA:41853"/>
    </physiologicalReaction>
</comment>
<evidence type="ECO:0000256" key="40">
    <source>
        <dbReference type="ARBA" id="ARBA00049171"/>
    </source>
</evidence>
<evidence type="ECO:0000256" key="37">
    <source>
        <dbReference type="ARBA" id="ARBA00048935"/>
    </source>
</evidence>
<feature type="region of interest" description="C-terminal hotdog fold" evidence="47">
    <location>
        <begin position="260"/>
        <end position="403"/>
    </location>
</feature>
<dbReference type="GO" id="GO:0019171">
    <property type="term" value="F:(3R)-hydroxyacyl-[acyl-carrier-protein] dehydratase activity"/>
    <property type="evidence" value="ECO:0007669"/>
    <property type="project" value="UniProtKB-EC"/>
</dbReference>
<dbReference type="InterPro" id="IPR020843">
    <property type="entry name" value="ER"/>
</dbReference>
<dbReference type="Pfam" id="PF13602">
    <property type="entry name" value="ADH_zinc_N_2"/>
    <property type="match status" value="1"/>
</dbReference>
<comment type="catalytic activity">
    <reaction evidence="22">
        <text>(2E)-butenoyl-[ACP] + NADPH + H(+) = butanoyl-[ACP] + NADP(+)</text>
        <dbReference type="Rhea" id="RHEA:41812"/>
        <dbReference type="Rhea" id="RHEA-COMP:9627"/>
        <dbReference type="Rhea" id="RHEA-COMP:9628"/>
        <dbReference type="ChEBI" id="CHEBI:15378"/>
        <dbReference type="ChEBI" id="CHEBI:57783"/>
        <dbReference type="ChEBI" id="CHEBI:58349"/>
        <dbReference type="ChEBI" id="CHEBI:78453"/>
        <dbReference type="ChEBI" id="CHEBI:78454"/>
    </reaction>
    <physiologicalReaction direction="left-to-right" evidence="22">
        <dbReference type="Rhea" id="RHEA:41813"/>
    </physiologicalReaction>
</comment>
<dbReference type="Pfam" id="PF08240">
    <property type="entry name" value="ADH_N"/>
    <property type="match status" value="1"/>
</dbReference>
<evidence type="ECO:0000256" key="38">
    <source>
        <dbReference type="ARBA" id="ARBA00049019"/>
    </source>
</evidence>
<comment type="catalytic activity">
    <reaction evidence="28">
        <text>hexadecanoyl-[ACP] + malonyl-[ACP] + H(+) = 3-oxooctadecanoyl-[ACP] + holo-[ACP] + CO2</text>
        <dbReference type="Rhea" id="RHEA:41916"/>
        <dbReference type="Rhea" id="RHEA-COMP:9623"/>
        <dbReference type="Rhea" id="RHEA-COMP:9652"/>
        <dbReference type="Rhea" id="RHEA-COMP:9653"/>
        <dbReference type="Rhea" id="RHEA-COMP:9685"/>
        <dbReference type="ChEBI" id="CHEBI:15378"/>
        <dbReference type="ChEBI" id="CHEBI:16526"/>
        <dbReference type="ChEBI" id="CHEBI:64479"/>
        <dbReference type="ChEBI" id="CHEBI:78449"/>
        <dbReference type="ChEBI" id="CHEBI:78483"/>
        <dbReference type="ChEBI" id="CHEBI:78487"/>
    </reaction>
    <physiologicalReaction direction="left-to-right" evidence="28">
        <dbReference type="Rhea" id="RHEA:41917"/>
    </physiologicalReaction>
</comment>